<name>A0AAN8N3V1_9PEZI</name>
<dbReference type="CDD" id="cd00590">
    <property type="entry name" value="RRM_SF"/>
    <property type="match status" value="1"/>
</dbReference>
<evidence type="ECO:0000256" key="1">
    <source>
        <dbReference type="ARBA" id="ARBA00022884"/>
    </source>
</evidence>
<organism evidence="5 6">
    <name type="scientific">Orbilia javanica</name>
    <dbReference type="NCBI Taxonomy" id="47235"/>
    <lineage>
        <taxon>Eukaryota</taxon>
        <taxon>Fungi</taxon>
        <taxon>Dikarya</taxon>
        <taxon>Ascomycota</taxon>
        <taxon>Pezizomycotina</taxon>
        <taxon>Orbiliomycetes</taxon>
        <taxon>Orbiliales</taxon>
        <taxon>Orbiliaceae</taxon>
        <taxon>Orbilia</taxon>
    </lineage>
</organism>
<proteinExistence type="predicted"/>
<dbReference type="PANTHER" id="PTHR21245">
    <property type="entry name" value="HETEROGENEOUS NUCLEAR RIBONUCLEOPROTEIN"/>
    <property type="match status" value="1"/>
</dbReference>
<feature type="region of interest" description="Disordered" evidence="3">
    <location>
        <begin position="78"/>
        <end position="186"/>
    </location>
</feature>
<gene>
    <name evidence="5" type="ORF">TWF718_003593</name>
</gene>
<dbReference type="SUPFAM" id="SSF54928">
    <property type="entry name" value="RNA-binding domain, RBD"/>
    <property type="match status" value="1"/>
</dbReference>
<evidence type="ECO:0000256" key="2">
    <source>
        <dbReference type="PROSITE-ProRule" id="PRU00176"/>
    </source>
</evidence>
<comment type="caution">
    <text evidence="5">The sequence shown here is derived from an EMBL/GenBank/DDBJ whole genome shotgun (WGS) entry which is preliminary data.</text>
</comment>
<feature type="compositionally biased region" description="Polar residues" evidence="3">
    <location>
        <begin position="142"/>
        <end position="159"/>
    </location>
</feature>
<dbReference type="GO" id="GO:0003723">
    <property type="term" value="F:RNA binding"/>
    <property type="evidence" value="ECO:0007669"/>
    <property type="project" value="UniProtKB-UniRule"/>
</dbReference>
<sequence>MLLRTLLHPIHSTSRLFQPLLSKVKILYSPSTRHIFTPPSSLLGLLTAISIPKMDPPATGTKLQGAYISIQSFIYDTRRTERPPARRANHRNYIPDTSHNPRDRRGGYHGRPNNRSGTIPWNPAHVRRDHQYPSERQDRSSQGHVQNQQATHSNSQNHFDQYPQSHQPQQRPNQHPQAPSVQPSPQPSIIQYRWKRWSPETKQYCFLDNTSYQRHMMKAIEDGCSVYIGNMEWSIEPPDVAIWLEGGGFTIKAVSMPEVKKKGHFCQVDFNSHEDANAAVINLDMQKMRGRHVKMNLNEPDTYAKRRDALKGGNKTASTRLWVGGLPHATNINQLEDFIKELFHGFHIESLSNIHTPKGPLSNGDPNSYYCFVDLPNTVEARTAIRILNNRETSWGIARVGWASEGSQGILEHRGINDENRALCEPE</sequence>
<feature type="compositionally biased region" description="Low complexity" evidence="3">
    <location>
        <begin position="163"/>
        <end position="186"/>
    </location>
</feature>
<dbReference type="InterPro" id="IPR012677">
    <property type="entry name" value="Nucleotide-bd_a/b_plait_sf"/>
</dbReference>
<feature type="compositionally biased region" description="Basic and acidic residues" evidence="3">
    <location>
        <begin position="129"/>
        <end position="141"/>
    </location>
</feature>
<dbReference type="AlphaFoldDB" id="A0AAN8N3V1"/>
<dbReference type="EMBL" id="JAVHNR010000002">
    <property type="protein sequence ID" value="KAK6350401.1"/>
    <property type="molecule type" value="Genomic_DNA"/>
</dbReference>
<dbReference type="InterPro" id="IPR000504">
    <property type="entry name" value="RRM_dom"/>
</dbReference>
<evidence type="ECO:0000259" key="4">
    <source>
        <dbReference type="PROSITE" id="PS50102"/>
    </source>
</evidence>
<dbReference type="PROSITE" id="PS50102">
    <property type="entry name" value="RRM"/>
    <property type="match status" value="1"/>
</dbReference>
<keyword evidence="1 2" id="KW-0694">RNA-binding</keyword>
<evidence type="ECO:0000313" key="5">
    <source>
        <dbReference type="EMBL" id="KAK6350401.1"/>
    </source>
</evidence>
<evidence type="ECO:0000256" key="3">
    <source>
        <dbReference type="SAM" id="MobiDB-lite"/>
    </source>
</evidence>
<protein>
    <recommendedName>
        <fullName evidence="4">RRM domain-containing protein</fullName>
    </recommendedName>
</protein>
<accession>A0AAN8N3V1</accession>
<dbReference type="InterPro" id="IPR035979">
    <property type="entry name" value="RBD_domain_sf"/>
</dbReference>
<evidence type="ECO:0000313" key="6">
    <source>
        <dbReference type="Proteomes" id="UP001313282"/>
    </source>
</evidence>
<dbReference type="Proteomes" id="UP001313282">
    <property type="component" value="Unassembled WGS sequence"/>
</dbReference>
<reference evidence="5 6" key="1">
    <citation type="submission" date="2019-10" db="EMBL/GenBank/DDBJ databases">
        <authorList>
            <person name="Palmer J.M."/>
        </authorList>
    </citation>
    <scope>NUCLEOTIDE SEQUENCE [LARGE SCALE GENOMIC DNA]</scope>
    <source>
        <strain evidence="5 6">TWF718</strain>
    </source>
</reference>
<feature type="domain" description="RRM" evidence="4">
    <location>
        <begin position="319"/>
        <end position="405"/>
    </location>
</feature>
<dbReference type="Gene3D" id="3.30.70.330">
    <property type="match status" value="2"/>
</dbReference>
<keyword evidence="6" id="KW-1185">Reference proteome</keyword>